<evidence type="ECO:0000313" key="3">
    <source>
        <dbReference type="Proteomes" id="UP001461498"/>
    </source>
</evidence>
<evidence type="ECO:0000256" key="1">
    <source>
        <dbReference type="SAM" id="MobiDB-lite"/>
    </source>
</evidence>
<sequence>MSSDKYFTVLQKLNMITNNNIAEHNKSLKETADLISALKEDMITMEKDIYTFTDNYGEDSEAKSKINVNSMLDELKKIREGVELNEAKIKLMAVPQENNEESKESRMKLIEESEYDRNQDDDYEDNRLRIHDEEMYERSQDEEEKHRRSENEDDYEDITDEEDNWGNK</sequence>
<keyword evidence="3" id="KW-1185">Reference proteome</keyword>
<feature type="region of interest" description="Disordered" evidence="1">
    <location>
        <begin position="92"/>
        <end position="168"/>
    </location>
</feature>
<feature type="compositionally biased region" description="Basic and acidic residues" evidence="1">
    <location>
        <begin position="100"/>
        <end position="150"/>
    </location>
</feature>
<dbReference type="EMBL" id="JAPXFL010000012">
    <property type="protein sequence ID" value="KAK9498827.1"/>
    <property type="molecule type" value="Genomic_DNA"/>
</dbReference>
<accession>A0AAW1CK62</accession>
<dbReference type="AlphaFoldDB" id="A0AAW1CK62"/>
<reference evidence="2 3" key="1">
    <citation type="submission" date="2022-12" db="EMBL/GenBank/DDBJ databases">
        <title>Chromosome-level genome assembly of true bugs.</title>
        <authorList>
            <person name="Ma L."/>
            <person name="Li H."/>
        </authorList>
    </citation>
    <scope>NUCLEOTIDE SEQUENCE [LARGE SCALE GENOMIC DNA]</scope>
    <source>
        <strain evidence="2">Lab_2022b</strain>
    </source>
</reference>
<protein>
    <submittedName>
        <fullName evidence="2">Uncharacterized protein</fullName>
    </submittedName>
</protein>
<name>A0AAW1CK62_9HEMI</name>
<comment type="caution">
    <text evidence="2">The sequence shown here is derived from an EMBL/GenBank/DDBJ whole genome shotgun (WGS) entry which is preliminary data.</text>
</comment>
<evidence type="ECO:0000313" key="2">
    <source>
        <dbReference type="EMBL" id="KAK9498827.1"/>
    </source>
</evidence>
<feature type="compositionally biased region" description="Acidic residues" evidence="1">
    <location>
        <begin position="151"/>
        <end position="168"/>
    </location>
</feature>
<dbReference type="Proteomes" id="UP001461498">
    <property type="component" value="Unassembled WGS sequence"/>
</dbReference>
<gene>
    <name evidence="2" type="ORF">O3M35_003384</name>
</gene>
<organism evidence="2 3">
    <name type="scientific">Rhynocoris fuscipes</name>
    <dbReference type="NCBI Taxonomy" id="488301"/>
    <lineage>
        <taxon>Eukaryota</taxon>
        <taxon>Metazoa</taxon>
        <taxon>Ecdysozoa</taxon>
        <taxon>Arthropoda</taxon>
        <taxon>Hexapoda</taxon>
        <taxon>Insecta</taxon>
        <taxon>Pterygota</taxon>
        <taxon>Neoptera</taxon>
        <taxon>Paraneoptera</taxon>
        <taxon>Hemiptera</taxon>
        <taxon>Heteroptera</taxon>
        <taxon>Panheteroptera</taxon>
        <taxon>Cimicomorpha</taxon>
        <taxon>Reduviidae</taxon>
        <taxon>Harpactorinae</taxon>
        <taxon>Harpactorini</taxon>
        <taxon>Rhynocoris</taxon>
    </lineage>
</organism>
<proteinExistence type="predicted"/>